<evidence type="ECO:0000256" key="1">
    <source>
        <dbReference type="SAM" id="SignalP"/>
    </source>
</evidence>
<dbReference type="InterPro" id="IPR032774">
    <property type="entry name" value="WG_beta_rep"/>
</dbReference>
<reference evidence="2 3" key="1">
    <citation type="submission" date="2019-02" db="EMBL/GenBank/DDBJ databases">
        <authorList>
            <person name="Li Y."/>
        </authorList>
    </citation>
    <scope>NUCLEOTIDE SEQUENCE [LARGE SCALE GENOMIC DNA]</scope>
    <source>
        <strain evidence="2 3">30C10-4-7</strain>
    </source>
</reference>
<dbReference type="PANTHER" id="PTHR37841:SF1">
    <property type="entry name" value="DUF3298 DOMAIN-CONTAINING PROTEIN"/>
    <property type="match status" value="1"/>
</dbReference>
<dbReference type="EMBL" id="SGIT01000001">
    <property type="protein sequence ID" value="RZF62383.1"/>
    <property type="molecule type" value="Genomic_DNA"/>
</dbReference>
<keyword evidence="3" id="KW-1185">Reference proteome</keyword>
<dbReference type="OrthoDB" id="5464673at2"/>
<accession>A0A4Q6XQ30</accession>
<proteinExistence type="predicted"/>
<dbReference type="AlphaFoldDB" id="A0A4Q6XQ30"/>
<protein>
    <submittedName>
        <fullName evidence="2">WG repeat-containing protein</fullName>
    </submittedName>
</protein>
<dbReference type="PANTHER" id="PTHR37841">
    <property type="entry name" value="GLR2918 PROTEIN"/>
    <property type="match status" value="1"/>
</dbReference>
<keyword evidence="1" id="KW-0732">Signal</keyword>
<evidence type="ECO:0000313" key="3">
    <source>
        <dbReference type="Proteomes" id="UP000292855"/>
    </source>
</evidence>
<dbReference type="Proteomes" id="UP000292855">
    <property type="component" value="Unassembled WGS sequence"/>
</dbReference>
<evidence type="ECO:0000313" key="2">
    <source>
        <dbReference type="EMBL" id="RZF62383.1"/>
    </source>
</evidence>
<feature type="signal peptide" evidence="1">
    <location>
        <begin position="1"/>
        <end position="22"/>
    </location>
</feature>
<name>A0A4Q6XQ30_9SPHI</name>
<gene>
    <name evidence="2" type="ORF">EWE74_06170</name>
</gene>
<dbReference type="Pfam" id="PF14903">
    <property type="entry name" value="WG_beta_rep"/>
    <property type="match status" value="4"/>
</dbReference>
<sequence>MKIKIILSAIALLGLFEGTAQEFFYDDHTEKYGVKDKSGNVVVKPKFNQVSDFIEGSGLHEVMINDKYGIVNSMGQVILPVIYDMIEAYNPYVGNLLLYVKVNDKYGFINQQGKIIVSPTYSYTDDKFRDGRRRVGLGTGGDGMDLYGFIDEQGKLVIPCKYKYTTHFSEDLASVEHNGKWGYLDRAGNLVIPYKFDAAGYFSEGLAATVMTVGYEEEYGERYPDQKLGFIDKSGKTVIPYQYDPGSSFTSSGLPVFNEGIVNVYGSDTRTWFLNKAGKRVK</sequence>
<feature type="chain" id="PRO_5020324616" evidence="1">
    <location>
        <begin position="23"/>
        <end position="282"/>
    </location>
</feature>
<organism evidence="2 3">
    <name type="scientific">Sphingobacterium corticibacterium</name>
    <dbReference type="NCBI Taxonomy" id="2484746"/>
    <lineage>
        <taxon>Bacteria</taxon>
        <taxon>Pseudomonadati</taxon>
        <taxon>Bacteroidota</taxon>
        <taxon>Sphingobacteriia</taxon>
        <taxon>Sphingobacteriales</taxon>
        <taxon>Sphingobacteriaceae</taxon>
        <taxon>Sphingobacterium</taxon>
    </lineage>
</organism>
<dbReference type="SUPFAM" id="SSF69360">
    <property type="entry name" value="Cell wall binding repeat"/>
    <property type="match status" value="1"/>
</dbReference>
<dbReference type="RefSeq" id="WP_130140611.1">
    <property type="nucleotide sequence ID" value="NZ_SGIT01000001.1"/>
</dbReference>
<comment type="caution">
    <text evidence="2">The sequence shown here is derived from an EMBL/GenBank/DDBJ whole genome shotgun (WGS) entry which is preliminary data.</text>
</comment>